<organism evidence="6 7">
    <name type="scientific">Ranitomeya imitator</name>
    <name type="common">mimic poison frog</name>
    <dbReference type="NCBI Taxonomy" id="111125"/>
    <lineage>
        <taxon>Eukaryota</taxon>
        <taxon>Metazoa</taxon>
        <taxon>Chordata</taxon>
        <taxon>Craniata</taxon>
        <taxon>Vertebrata</taxon>
        <taxon>Euteleostomi</taxon>
        <taxon>Amphibia</taxon>
        <taxon>Batrachia</taxon>
        <taxon>Anura</taxon>
        <taxon>Neobatrachia</taxon>
        <taxon>Hyloidea</taxon>
        <taxon>Dendrobatidae</taxon>
        <taxon>Dendrobatinae</taxon>
        <taxon>Ranitomeya</taxon>
    </lineage>
</organism>
<feature type="region of interest" description="Disordered" evidence="3">
    <location>
        <begin position="219"/>
        <end position="240"/>
    </location>
</feature>
<feature type="domain" description="SH3" evidence="4">
    <location>
        <begin position="984"/>
        <end position="1042"/>
    </location>
</feature>
<name>A0ABN9MGA6_9NEOB</name>
<dbReference type="SUPFAM" id="SSF50044">
    <property type="entry name" value="SH3-domain"/>
    <property type="match status" value="1"/>
</dbReference>
<accession>A0ABN9MGA6</accession>
<dbReference type="PROSITE" id="PS50826">
    <property type="entry name" value="RUN"/>
    <property type="match status" value="1"/>
</dbReference>
<evidence type="ECO:0000256" key="2">
    <source>
        <dbReference type="PROSITE-ProRule" id="PRU00192"/>
    </source>
</evidence>
<dbReference type="Gene3D" id="2.30.30.40">
    <property type="entry name" value="SH3 Domains"/>
    <property type="match status" value="1"/>
</dbReference>
<dbReference type="Pfam" id="PF02759">
    <property type="entry name" value="RUN"/>
    <property type="match status" value="1"/>
</dbReference>
<evidence type="ECO:0000313" key="6">
    <source>
        <dbReference type="EMBL" id="CAJ0965826.1"/>
    </source>
</evidence>
<dbReference type="PANTHER" id="PTHR15591:SF11">
    <property type="entry name" value="AP-4 COMPLEX ACCESSORY SUBUNIT RUSC1"/>
    <property type="match status" value="1"/>
</dbReference>
<dbReference type="InterPro" id="IPR004012">
    <property type="entry name" value="Run_dom"/>
</dbReference>
<keyword evidence="7" id="KW-1185">Reference proteome</keyword>
<keyword evidence="1 2" id="KW-0728">SH3 domain</keyword>
<evidence type="ECO:0000313" key="7">
    <source>
        <dbReference type="Proteomes" id="UP001176940"/>
    </source>
</evidence>
<protein>
    <recommendedName>
        <fullName evidence="8">RUN and SH3 domain-containing protein 1</fullName>
    </recommendedName>
</protein>
<evidence type="ECO:0000256" key="1">
    <source>
        <dbReference type="ARBA" id="ARBA00022443"/>
    </source>
</evidence>
<dbReference type="Pfam" id="PF00018">
    <property type="entry name" value="SH3_1"/>
    <property type="match status" value="1"/>
</dbReference>
<evidence type="ECO:0000256" key="3">
    <source>
        <dbReference type="SAM" id="MobiDB-lite"/>
    </source>
</evidence>
<dbReference type="SMART" id="SM00593">
    <property type="entry name" value="RUN"/>
    <property type="match status" value="1"/>
</dbReference>
<feature type="region of interest" description="Disordered" evidence="3">
    <location>
        <begin position="396"/>
        <end position="430"/>
    </location>
</feature>
<evidence type="ECO:0000259" key="5">
    <source>
        <dbReference type="PROSITE" id="PS50826"/>
    </source>
</evidence>
<dbReference type="SMART" id="SM00326">
    <property type="entry name" value="SH3"/>
    <property type="match status" value="1"/>
</dbReference>
<sequence>MLASRKALLSNLNYVHLQHVSLGVHLSIHPEVTDTTMNQGTGAKDGCHHKWGNKEEVDPNSNDPSMPCQCCEQHPKQESLQYSSLEDLEAIICDECLSPDDLPLSPLSLSSPSTDSSSSSDFTLDDSPASMYYKEYSQDGLDTPDQQPDIIPLDVATNSLYCHSPLKVDTTPNSNLLETYYQEITNNNMEADDTPFIDWDSDSILDSNSNTLIEKSGCSTLDSDTITEPESQTSKMGQDQWSQEQDLLPALPFPENTSMPTPKKKTITSFHELAMRRRRSGGELPSQPKRDRSDWLIAFSPDTEHPPMHELTTTAFDHGILESQIHPLKAAKEVTTFRELRYRNTLNKMSVQQIKVYEELSSMTSAEATTDPSPLGQVLSGAREPKDCQQVLTTHDDTIGETNNQTQGSQRPKSPAGRSGTDTNIPSWTDHKQYSLVNTLPRIKNKGDRYWEIPDKQAMTTAAVTWTRGLADGGDRRGHQAAECELLMADEAEDSGQRQKKTLLIAVGSSVEKIISHFNASRNQVQKAQLGDSRLSPVLGYLILNHLCPSLYSLLGDGLKPYQKDVIVGRRRSSPWSLVAASTKTGPETVHLLFSKINHLPQLRDPQRKFNAFIFGLLNMKQLDMWVLHLHQIYEQISTFYLPSGFVALAATLHLNLRDELLLSLQPLSALTFHTDLLFEHHHLSLHDLPTPHSVRNPLSNNWAVPSLQNILDLGGWITHNLTGKAEKGASNKGKSVDVAGEKYAADSSQPDSASLAGDRPHIRDTFVHSEPSSSGTDAKELAAYVESSQDVTPGNWWGHLRQASHIYISENKESLTFSTLRKLTSWDPIGKELNYRASSTKEKDLEEERLTEEIIRVAPKNMPRGTPLEKQEGKNVPCTAFTQRTSDGNSYSTGAEPMKDATTMDSSQGQCLTNDEKGRWLGQLFGVNSSHGRETEAKSSKSRRPSSWLLPNVNVWHLIRKQSTPGNTDTFWHKEENLKDSTRPQRSLRALCDHSASAKTHLSFKKGDVLQLLSTVDEDWIQCCRGSDTGLVPVGYTSLIL</sequence>
<dbReference type="Gene3D" id="1.20.58.900">
    <property type="match status" value="1"/>
</dbReference>
<dbReference type="SUPFAM" id="SSF140741">
    <property type="entry name" value="RUN domain-like"/>
    <property type="match status" value="1"/>
</dbReference>
<feature type="region of interest" description="Disordered" evidence="3">
    <location>
        <begin position="107"/>
        <end position="127"/>
    </location>
</feature>
<dbReference type="InterPro" id="IPR001452">
    <property type="entry name" value="SH3_domain"/>
</dbReference>
<comment type="caution">
    <text evidence="6">The sequence shown here is derived from an EMBL/GenBank/DDBJ whole genome shotgun (WGS) entry which is preliminary data.</text>
</comment>
<evidence type="ECO:0008006" key="8">
    <source>
        <dbReference type="Google" id="ProtNLM"/>
    </source>
</evidence>
<feature type="domain" description="RUN" evidence="5">
    <location>
        <begin position="538"/>
        <end position="680"/>
    </location>
</feature>
<dbReference type="InterPro" id="IPR037213">
    <property type="entry name" value="Run_dom_sf"/>
</dbReference>
<dbReference type="InterPro" id="IPR047343">
    <property type="entry name" value="RUSC1_2"/>
</dbReference>
<dbReference type="PROSITE" id="PS50002">
    <property type="entry name" value="SH3"/>
    <property type="match status" value="1"/>
</dbReference>
<dbReference type="InterPro" id="IPR036028">
    <property type="entry name" value="SH3-like_dom_sf"/>
</dbReference>
<feature type="compositionally biased region" description="Polar residues" evidence="3">
    <location>
        <begin position="400"/>
        <end position="412"/>
    </location>
</feature>
<proteinExistence type="predicted"/>
<gene>
    <name evidence="6" type="ORF">RIMI_LOCUS20683696</name>
</gene>
<dbReference type="Proteomes" id="UP001176940">
    <property type="component" value="Unassembled WGS sequence"/>
</dbReference>
<reference evidence="6" key="1">
    <citation type="submission" date="2023-07" db="EMBL/GenBank/DDBJ databases">
        <authorList>
            <person name="Stuckert A."/>
        </authorList>
    </citation>
    <scope>NUCLEOTIDE SEQUENCE</scope>
</reference>
<evidence type="ECO:0000259" key="4">
    <source>
        <dbReference type="PROSITE" id="PS50002"/>
    </source>
</evidence>
<dbReference type="EMBL" id="CAUEEQ010070073">
    <property type="protein sequence ID" value="CAJ0965826.1"/>
    <property type="molecule type" value="Genomic_DNA"/>
</dbReference>
<dbReference type="PANTHER" id="PTHR15591">
    <property type="entry name" value="RUN AND SH3 DOMAIN CONTAINING"/>
    <property type="match status" value="1"/>
</dbReference>